<keyword evidence="2" id="KW-0520">NAD</keyword>
<dbReference type="PROSITE" id="PS00065">
    <property type="entry name" value="D_2_HYDROXYACID_DH_1"/>
    <property type="match status" value="1"/>
</dbReference>
<evidence type="ECO:0000313" key="5">
    <source>
        <dbReference type="Proteomes" id="UP001214415"/>
    </source>
</evidence>
<protein>
    <submittedName>
        <fullName evidence="4">Formate dehydrogenase (NAD+)</fullName>
    </submittedName>
</protein>
<keyword evidence="1" id="KW-0560">Oxidoreductase</keyword>
<feature type="domain" description="D-isomer specific 2-hydroxyacid dehydrogenase NAD-binding" evidence="3">
    <location>
        <begin position="4"/>
        <end position="171"/>
    </location>
</feature>
<dbReference type="AlphaFoldDB" id="A0AAF0EGX3"/>
<sequence>MTVLVLVGNFVPVHRQYVDEKGWNVAKIAQNSYDIEGKVVGTFGFGRIGRLIMERLKPFGMKEMLYYDYNRADADTGQRYGVRHEDSVEELVRQCDIVMINAPLHEGTKGLFNKDLISTMKKGAWLVNTAQGAICMEADVAEAFRTGQLNGYGGDVTFPQPTPVDHPWRRRP</sequence>
<dbReference type="InterPro" id="IPR006140">
    <property type="entry name" value="D-isomer_DH_NAD-bd"/>
</dbReference>
<evidence type="ECO:0000259" key="3">
    <source>
        <dbReference type="Pfam" id="PF02826"/>
    </source>
</evidence>
<dbReference type="GO" id="GO:0051287">
    <property type="term" value="F:NAD binding"/>
    <property type="evidence" value="ECO:0007669"/>
    <property type="project" value="InterPro"/>
</dbReference>
<dbReference type="PANTHER" id="PTHR42938">
    <property type="entry name" value="FORMATE DEHYDROGENASE 1"/>
    <property type="match status" value="1"/>
</dbReference>
<accession>A0AAF0EGX3</accession>
<evidence type="ECO:0000256" key="1">
    <source>
        <dbReference type="ARBA" id="ARBA00023002"/>
    </source>
</evidence>
<organism evidence="4 5">
    <name type="scientific">Malassezia equina</name>
    <dbReference type="NCBI Taxonomy" id="1381935"/>
    <lineage>
        <taxon>Eukaryota</taxon>
        <taxon>Fungi</taxon>
        <taxon>Dikarya</taxon>
        <taxon>Basidiomycota</taxon>
        <taxon>Ustilaginomycotina</taxon>
        <taxon>Malasseziomycetes</taxon>
        <taxon>Malasseziales</taxon>
        <taxon>Malasseziaceae</taxon>
        <taxon>Malassezia</taxon>
    </lineage>
</organism>
<dbReference type="EMBL" id="CP119905">
    <property type="protein sequence ID" value="WFD24243.1"/>
    <property type="molecule type" value="Genomic_DNA"/>
</dbReference>
<dbReference type="PROSITE" id="PS00670">
    <property type="entry name" value="D_2_HYDROXYACID_DH_2"/>
    <property type="match status" value="1"/>
</dbReference>
<gene>
    <name evidence="4" type="primary">FDH1</name>
    <name evidence="4" type="ORF">MEQU1_002940</name>
</gene>
<proteinExistence type="predicted"/>
<evidence type="ECO:0000313" key="4">
    <source>
        <dbReference type="EMBL" id="WFD24243.1"/>
    </source>
</evidence>
<evidence type="ECO:0000256" key="2">
    <source>
        <dbReference type="ARBA" id="ARBA00023027"/>
    </source>
</evidence>
<dbReference type="Gene3D" id="3.40.50.720">
    <property type="entry name" value="NAD(P)-binding Rossmann-like Domain"/>
    <property type="match status" value="1"/>
</dbReference>
<dbReference type="Proteomes" id="UP001214415">
    <property type="component" value="Chromosome 6"/>
</dbReference>
<reference evidence="4" key="1">
    <citation type="submission" date="2023-03" db="EMBL/GenBank/DDBJ databases">
        <title>Mating type loci evolution in Malassezia.</title>
        <authorList>
            <person name="Coelho M.A."/>
        </authorList>
    </citation>
    <scope>NUCLEOTIDE SEQUENCE</scope>
    <source>
        <strain evidence="4">CBS 12830</strain>
    </source>
</reference>
<dbReference type="GO" id="GO:0005829">
    <property type="term" value="C:cytosol"/>
    <property type="evidence" value="ECO:0007669"/>
    <property type="project" value="TreeGrafter"/>
</dbReference>
<name>A0AAF0EGX3_9BASI</name>
<dbReference type="GO" id="GO:0008863">
    <property type="term" value="F:formate dehydrogenase (NAD+) activity"/>
    <property type="evidence" value="ECO:0007669"/>
    <property type="project" value="TreeGrafter"/>
</dbReference>
<dbReference type="InterPro" id="IPR036291">
    <property type="entry name" value="NAD(P)-bd_dom_sf"/>
</dbReference>
<dbReference type="PANTHER" id="PTHR42938:SF9">
    <property type="entry name" value="FORMATE DEHYDROGENASE 1"/>
    <property type="match status" value="1"/>
</dbReference>
<keyword evidence="5" id="KW-1185">Reference proteome</keyword>
<dbReference type="InterPro" id="IPR029753">
    <property type="entry name" value="D-isomer_DH_CS"/>
</dbReference>
<dbReference type="InterPro" id="IPR029752">
    <property type="entry name" value="D-isomer_DH_CS1"/>
</dbReference>
<dbReference type="SUPFAM" id="SSF51735">
    <property type="entry name" value="NAD(P)-binding Rossmann-fold domains"/>
    <property type="match status" value="1"/>
</dbReference>
<dbReference type="Pfam" id="PF02826">
    <property type="entry name" value="2-Hacid_dh_C"/>
    <property type="match status" value="1"/>
</dbReference>